<dbReference type="SUPFAM" id="SSF56601">
    <property type="entry name" value="beta-lactamase/transpeptidase-like"/>
    <property type="match status" value="1"/>
</dbReference>
<feature type="domain" description="Beta-lactamase class A catalytic" evidence="2">
    <location>
        <begin position="43"/>
        <end position="258"/>
    </location>
</feature>
<proteinExistence type="predicted"/>
<dbReference type="Pfam" id="PF13354">
    <property type="entry name" value="Beta-lactamase2"/>
    <property type="match status" value="1"/>
</dbReference>
<sequence>MDGMEGHGRQGRGGAGRDGELSALLADALAPVRSRCEGRPAVAVREADTPRAAVSGDGLYVAASVMKVNILAALLPGRQDEPSGRARELTVAGEVTAAAGTAGADPWELSARESAQAEAVIERSDNDAANALWRAAGGAEGIARANRRLGLTRTEPHRSDRWGLSCTTAADQLTLLEAVFGRGEDAPGRLADGARERIREPMGRAVGPQRWGVTAAGASRAPVELKNGWLPRTATGLWVLNSVGRVTAVGRSWLLAVLGRAHHPRGRDRAGGGGRVCRRRRALAGKPQRPQ</sequence>
<dbReference type="PANTHER" id="PTHR35333:SF3">
    <property type="entry name" value="BETA-LACTAMASE-TYPE TRANSPEPTIDASE FOLD CONTAINING PROTEIN"/>
    <property type="match status" value="1"/>
</dbReference>
<gene>
    <name evidence="3" type="ORF">GCM10009863_02040</name>
</gene>
<reference evidence="4" key="1">
    <citation type="journal article" date="2019" name="Int. J. Syst. Evol. Microbiol.">
        <title>The Global Catalogue of Microorganisms (GCM) 10K type strain sequencing project: providing services to taxonomists for standard genome sequencing and annotation.</title>
        <authorList>
            <consortium name="The Broad Institute Genomics Platform"/>
            <consortium name="The Broad Institute Genome Sequencing Center for Infectious Disease"/>
            <person name="Wu L."/>
            <person name="Ma J."/>
        </authorList>
    </citation>
    <scope>NUCLEOTIDE SEQUENCE [LARGE SCALE GENOMIC DNA]</scope>
    <source>
        <strain evidence="4">JCM 16373</strain>
    </source>
</reference>
<name>A0ABP6BXM4_9ACTN</name>
<accession>A0ABP6BXM4</accession>
<comment type="caution">
    <text evidence="3">The sequence shown here is derived from an EMBL/GenBank/DDBJ whole genome shotgun (WGS) entry which is preliminary data.</text>
</comment>
<dbReference type="Gene3D" id="3.40.710.10">
    <property type="entry name" value="DD-peptidase/beta-lactamase superfamily"/>
    <property type="match status" value="1"/>
</dbReference>
<dbReference type="EMBL" id="BAAARJ010000001">
    <property type="protein sequence ID" value="GAA2592636.1"/>
    <property type="molecule type" value="Genomic_DNA"/>
</dbReference>
<dbReference type="InterPro" id="IPR012338">
    <property type="entry name" value="Beta-lactam/transpept-like"/>
</dbReference>
<evidence type="ECO:0000256" key="1">
    <source>
        <dbReference type="SAM" id="MobiDB-lite"/>
    </source>
</evidence>
<dbReference type="Proteomes" id="UP001501447">
    <property type="component" value="Unassembled WGS sequence"/>
</dbReference>
<dbReference type="InterPro" id="IPR045155">
    <property type="entry name" value="Beta-lactam_cat"/>
</dbReference>
<evidence type="ECO:0000313" key="3">
    <source>
        <dbReference type="EMBL" id="GAA2592636.1"/>
    </source>
</evidence>
<evidence type="ECO:0000259" key="2">
    <source>
        <dbReference type="Pfam" id="PF13354"/>
    </source>
</evidence>
<protein>
    <recommendedName>
        <fullName evidence="2">Beta-lactamase class A catalytic domain-containing protein</fullName>
    </recommendedName>
</protein>
<evidence type="ECO:0000313" key="4">
    <source>
        <dbReference type="Proteomes" id="UP001501447"/>
    </source>
</evidence>
<keyword evidence="4" id="KW-1185">Reference proteome</keyword>
<organism evidence="3 4">
    <name type="scientific">Streptomyces axinellae</name>
    <dbReference type="NCBI Taxonomy" id="552788"/>
    <lineage>
        <taxon>Bacteria</taxon>
        <taxon>Bacillati</taxon>
        <taxon>Actinomycetota</taxon>
        <taxon>Actinomycetes</taxon>
        <taxon>Kitasatosporales</taxon>
        <taxon>Streptomycetaceae</taxon>
        <taxon>Streptomyces</taxon>
    </lineage>
</organism>
<dbReference type="RefSeq" id="WP_344561130.1">
    <property type="nucleotide sequence ID" value="NZ_BAAARJ010000001.1"/>
</dbReference>
<dbReference type="InterPro" id="IPR000871">
    <property type="entry name" value="Beta-lactam_class-A"/>
</dbReference>
<feature type="region of interest" description="Disordered" evidence="1">
    <location>
        <begin position="263"/>
        <end position="291"/>
    </location>
</feature>
<dbReference type="PANTHER" id="PTHR35333">
    <property type="entry name" value="BETA-LACTAMASE"/>
    <property type="match status" value="1"/>
</dbReference>